<accession>A0ABV1H1Z4</accession>
<sequence length="165" mass="18750">MLSLTIKDTKNFMSQLLIKEAFDGLFLSEAVIKTANSYTISGELNKDFFSEEEWNELPEKSYSRWSSVKPFCFRLIKGSKVPSYMKMVFLLPPEQVTKLLSDNQTALTPDDINGLFLNIKYQDGAVSVVTGTSIKVFSLDKTLEHSFDAFAKDFLFSHGMDFEEV</sequence>
<name>A0ABV1H1Z4_9FIRM</name>
<proteinExistence type="predicted"/>
<dbReference type="InterPro" id="IPR043779">
    <property type="entry name" value="DUF5721"/>
</dbReference>
<evidence type="ECO:0000313" key="2">
    <source>
        <dbReference type="Proteomes" id="UP001546774"/>
    </source>
</evidence>
<protein>
    <submittedName>
        <fullName evidence="1">DUF5721 family protein</fullName>
    </submittedName>
</protein>
<organism evidence="1 2">
    <name type="scientific">Lachnospira intestinalis</name>
    <dbReference type="NCBI Taxonomy" id="3133158"/>
    <lineage>
        <taxon>Bacteria</taxon>
        <taxon>Bacillati</taxon>
        <taxon>Bacillota</taxon>
        <taxon>Clostridia</taxon>
        <taxon>Lachnospirales</taxon>
        <taxon>Lachnospiraceae</taxon>
        <taxon>Lachnospira</taxon>
    </lineage>
</organism>
<evidence type="ECO:0000313" key="1">
    <source>
        <dbReference type="EMBL" id="MEQ2553714.1"/>
    </source>
</evidence>
<comment type="caution">
    <text evidence="1">The sequence shown here is derived from an EMBL/GenBank/DDBJ whole genome shotgun (WGS) entry which is preliminary data.</text>
</comment>
<gene>
    <name evidence="1" type="ORF">WMO37_01615</name>
</gene>
<dbReference type="Proteomes" id="UP001546774">
    <property type="component" value="Unassembled WGS sequence"/>
</dbReference>
<reference evidence="1" key="1">
    <citation type="submission" date="2024-03" db="EMBL/GenBank/DDBJ databases">
        <title>Human intestinal bacterial collection.</title>
        <authorList>
            <person name="Pauvert C."/>
            <person name="Hitch T.C.A."/>
            <person name="Clavel T."/>
        </authorList>
    </citation>
    <scope>NUCLEOTIDE SEQUENCE [LARGE SCALE GENOMIC DNA]</scope>
    <source>
        <strain evidence="1">CLA-AA-H89B</strain>
    </source>
</reference>
<keyword evidence="2" id="KW-1185">Reference proteome</keyword>
<dbReference type="Pfam" id="PF18988">
    <property type="entry name" value="DUF5721"/>
    <property type="match status" value="1"/>
</dbReference>
<dbReference type="EMBL" id="JBBMFS010000001">
    <property type="protein sequence ID" value="MEQ2553714.1"/>
    <property type="molecule type" value="Genomic_DNA"/>
</dbReference>